<evidence type="ECO:0000259" key="2">
    <source>
        <dbReference type="Pfam" id="PF04909"/>
    </source>
</evidence>
<evidence type="ECO:0000313" key="4">
    <source>
        <dbReference type="Proteomes" id="UP000323454"/>
    </source>
</evidence>
<dbReference type="PANTHER" id="PTHR43569:SF2">
    <property type="entry name" value="AMIDOHYDROLASE-RELATED DOMAIN-CONTAINING PROTEIN"/>
    <property type="match status" value="1"/>
</dbReference>
<dbReference type="InterPro" id="IPR006680">
    <property type="entry name" value="Amidohydro-rel"/>
</dbReference>
<comment type="caution">
    <text evidence="3">The sequence shown here is derived from an EMBL/GenBank/DDBJ whole genome shotgun (WGS) entry which is preliminary data.</text>
</comment>
<accession>A0A5B2XGM1</accession>
<dbReference type="Proteomes" id="UP000323454">
    <property type="component" value="Unassembled WGS sequence"/>
</dbReference>
<dbReference type="RefSeq" id="WP_149849978.1">
    <property type="nucleotide sequence ID" value="NZ_VUOB01000022.1"/>
</dbReference>
<reference evidence="3 4" key="1">
    <citation type="submission" date="2019-09" db="EMBL/GenBank/DDBJ databases">
        <title>Goodfellowia gen. nov., a new genus of the Pseudonocardineae related to Actinoalloteichus, containing Goodfellowia coeruleoviolacea gen. nov., comb. nov. gen. nov., comb. nov.</title>
        <authorList>
            <person name="Labeda D."/>
        </authorList>
    </citation>
    <scope>NUCLEOTIDE SEQUENCE [LARGE SCALE GENOMIC DNA]</scope>
    <source>
        <strain evidence="3 4">AN110305</strain>
    </source>
</reference>
<dbReference type="InterPro" id="IPR052350">
    <property type="entry name" value="Metallo-dep_Lactonases"/>
</dbReference>
<reference evidence="3 4" key="2">
    <citation type="submission" date="2019-09" db="EMBL/GenBank/DDBJ databases">
        <authorList>
            <person name="Jin C."/>
        </authorList>
    </citation>
    <scope>NUCLEOTIDE SEQUENCE [LARGE SCALE GENOMIC DNA]</scope>
    <source>
        <strain evidence="3 4">AN110305</strain>
    </source>
</reference>
<protein>
    <submittedName>
        <fullName evidence="3">Amidohydrolase family protein</fullName>
    </submittedName>
</protein>
<proteinExistence type="inferred from homology"/>
<organism evidence="3 4">
    <name type="scientific">Solihabitans fulvus</name>
    <dbReference type="NCBI Taxonomy" id="1892852"/>
    <lineage>
        <taxon>Bacteria</taxon>
        <taxon>Bacillati</taxon>
        <taxon>Actinomycetota</taxon>
        <taxon>Actinomycetes</taxon>
        <taxon>Pseudonocardiales</taxon>
        <taxon>Pseudonocardiaceae</taxon>
        <taxon>Solihabitans</taxon>
    </lineage>
</organism>
<name>A0A5B2XGM1_9PSEU</name>
<evidence type="ECO:0000256" key="1">
    <source>
        <dbReference type="ARBA" id="ARBA00038310"/>
    </source>
</evidence>
<dbReference type="OrthoDB" id="5450317at2"/>
<dbReference type="InterPro" id="IPR032466">
    <property type="entry name" value="Metal_Hydrolase"/>
</dbReference>
<dbReference type="Gene3D" id="3.20.20.140">
    <property type="entry name" value="Metal-dependent hydrolases"/>
    <property type="match status" value="1"/>
</dbReference>
<dbReference type="SUPFAM" id="SSF51556">
    <property type="entry name" value="Metallo-dependent hydrolases"/>
    <property type="match status" value="1"/>
</dbReference>
<keyword evidence="3" id="KW-0378">Hydrolase</keyword>
<evidence type="ECO:0000313" key="3">
    <source>
        <dbReference type="EMBL" id="KAA2262396.1"/>
    </source>
</evidence>
<comment type="similarity">
    <text evidence="1">Belongs to the metallo-dependent hydrolases superfamily.</text>
</comment>
<keyword evidence="4" id="KW-1185">Reference proteome</keyword>
<sequence length="281" mass="30691">MTVDAHHHVWDLAARDQTWITGPDLAPLRRTFGVPDLAPLAAEAGITTTVLVQTVTVAEETPELLALAEESDLIGAVVGWTDLTAPDVADTLAALREAPGGRWLRGIRHQVQAEPDPEWLCRKDVRHGLAQVGRAGLVYELLTLPHQLPAALSTVQALPEVEFVLDHCSKPPVRTGELQPWASRLRALAALPNVTCKLSGLVTEADWTTWSIPDLRPYVEAVLTAFGPTRVMFGSDWPVCLLAATYPQVLEAAENLTKDLTKPERTAIFTTTATKTYRLHL</sequence>
<gene>
    <name evidence="3" type="ORF">F0L68_14120</name>
</gene>
<dbReference type="PANTHER" id="PTHR43569">
    <property type="entry name" value="AMIDOHYDROLASE"/>
    <property type="match status" value="1"/>
</dbReference>
<dbReference type="EMBL" id="VUOB01000022">
    <property type="protein sequence ID" value="KAA2262396.1"/>
    <property type="molecule type" value="Genomic_DNA"/>
</dbReference>
<dbReference type="GO" id="GO:0016787">
    <property type="term" value="F:hydrolase activity"/>
    <property type="evidence" value="ECO:0007669"/>
    <property type="project" value="UniProtKB-KW"/>
</dbReference>
<dbReference type="AlphaFoldDB" id="A0A5B2XGM1"/>
<dbReference type="Pfam" id="PF04909">
    <property type="entry name" value="Amidohydro_2"/>
    <property type="match status" value="1"/>
</dbReference>
<feature type="domain" description="Amidohydrolase-related" evidence="2">
    <location>
        <begin position="3"/>
        <end position="279"/>
    </location>
</feature>